<evidence type="ECO:0000256" key="6">
    <source>
        <dbReference type="ARBA" id="ARBA00023136"/>
    </source>
</evidence>
<feature type="transmembrane region" description="Helical" evidence="7">
    <location>
        <begin position="335"/>
        <end position="356"/>
    </location>
</feature>
<evidence type="ECO:0000256" key="5">
    <source>
        <dbReference type="ARBA" id="ARBA00022989"/>
    </source>
</evidence>
<feature type="transmembrane region" description="Helical" evidence="7">
    <location>
        <begin position="113"/>
        <end position="131"/>
    </location>
</feature>
<feature type="transmembrane region" description="Helical" evidence="7">
    <location>
        <begin position="54"/>
        <end position="74"/>
    </location>
</feature>
<comment type="subcellular location">
    <subcellularLocation>
        <location evidence="1">Cell inner membrane</location>
        <topology evidence="1">Multi-pass membrane protein</topology>
    </subcellularLocation>
</comment>
<feature type="domain" description="Major facilitator superfamily (MFS) profile" evidence="8">
    <location>
        <begin position="21"/>
        <end position="431"/>
    </location>
</feature>
<feature type="transmembrane region" description="Helical" evidence="7">
    <location>
        <begin position="21"/>
        <end position="48"/>
    </location>
</feature>
<evidence type="ECO:0000313" key="9">
    <source>
        <dbReference type="EMBL" id="MFC6396044.1"/>
    </source>
</evidence>
<evidence type="ECO:0000256" key="4">
    <source>
        <dbReference type="ARBA" id="ARBA00022692"/>
    </source>
</evidence>
<feature type="transmembrane region" description="Helical" evidence="7">
    <location>
        <begin position="86"/>
        <end position="107"/>
    </location>
</feature>
<dbReference type="RefSeq" id="WP_343885336.1">
    <property type="nucleotide sequence ID" value="NZ_BAAAKI010000004.1"/>
</dbReference>
<reference evidence="10" key="1">
    <citation type="journal article" date="2019" name="Int. J. Syst. Evol. Microbiol.">
        <title>The Global Catalogue of Microorganisms (GCM) 10K type strain sequencing project: providing services to taxonomists for standard genome sequencing and annotation.</title>
        <authorList>
            <consortium name="The Broad Institute Genomics Platform"/>
            <consortium name="The Broad Institute Genome Sequencing Center for Infectious Disease"/>
            <person name="Wu L."/>
            <person name="Ma J."/>
        </authorList>
    </citation>
    <scope>NUCLEOTIDE SEQUENCE [LARGE SCALE GENOMIC DNA]</scope>
    <source>
        <strain evidence="10">CGMCC 1.15277</strain>
    </source>
</reference>
<dbReference type="SUPFAM" id="SSF103473">
    <property type="entry name" value="MFS general substrate transporter"/>
    <property type="match status" value="1"/>
</dbReference>
<dbReference type="PROSITE" id="PS50850">
    <property type="entry name" value="MFS"/>
    <property type="match status" value="1"/>
</dbReference>
<keyword evidence="2" id="KW-0813">Transport</keyword>
<keyword evidence="5 7" id="KW-1133">Transmembrane helix</keyword>
<dbReference type="PANTHER" id="PTHR23513">
    <property type="entry name" value="INTEGRAL MEMBRANE EFFLUX PROTEIN-RELATED"/>
    <property type="match status" value="1"/>
</dbReference>
<proteinExistence type="predicted"/>
<feature type="transmembrane region" description="Helical" evidence="7">
    <location>
        <begin position="294"/>
        <end position="315"/>
    </location>
</feature>
<dbReference type="Gene3D" id="1.20.1250.20">
    <property type="entry name" value="MFS general substrate transporter like domains"/>
    <property type="match status" value="1"/>
</dbReference>
<feature type="transmembrane region" description="Helical" evidence="7">
    <location>
        <begin position="376"/>
        <end position="399"/>
    </location>
</feature>
<evidence type="ECO:0000256" key="7">
    <source>
        <dbReference type="SAM" id="Phobius"/>
    </source>
</evidence>
<feature type="transmembrane region" description="Helical" evidence="7">
    <location>
        <begin position="262"/>
        <end position="282"/>
    </location>
</feature>
<gene>
    <name evidence="9" type="ORF">ACFP57_03430</name>
</gene>
<dbReference type="Pfam" id="PF05977">
    <property type="entry name" value="MFS_3"/>
    <property type="match status" value="1"/>
</dbReference>
<comment type="caution">
    <text evidence="9">The sequence shown here is derived from an EMBL/GenBank/DDBJ whole genome shotgun (WGS) entry which is preliminary data.</text>
</comment>
<dbReference type="PANTHER" id="PTHR23513:SF9">
    <property type="entry name" value="ENTEROBACTIN EXPORTER ENTS"/>
    <property type="match status" value="1"/>
</dbReference>
<keyword evidence="6 7" id="KW-0472">Membrane</keyword>
<evidence type="ECO:0000256" key="1">
    <source>
        <dbReference type="ARBA" id="ARBA00004429"/>
    </source>
</evidence>
<dbReference type="Proteomes" id="UP001596266">
    <property type="component" value="Unassembled WGS sequence"/>
</dbReference>
<dbReference type="InterPro" id="IPR020846">
    <property type="entry name" value="MFS_dom"/>
</dbReference>
<feature type="transmembrane region" description="Helical" evidence="7">
    <location>
        <begin position="152"/>
        <end position="173"/>
    </location>
</feature>
<accession>A0ABW1WXV5</accession>
<evidence type="ECO:0000259" key="8">
    <source>
        <dbReference type="PROSITE" id="PS50850"/>
    </source>
</evidence>
<dbReference type="CDD" id="cd06173">
    <property type="entry name" value="MFS_MefA_like"/>
    <property type="match status" value="1"/>
</dbReference>
<evidence type="ECO:0000256" key="3">
    <source>
        <dbReference type="ARBA" id="ARBA00022475"/>
    </source>
</evidence>
<dbReference type="InterPro" id="IPR036259">
    <property type="entry name" value="MFS_trans_sf"/>
</dbReference>
<protein>
    <submittedName>
        <fullName evidence="9">MFS transporter</fullName>
    </submittedName>
</protein>
<dbReference type="InterPro" id="IPR010290">
    <property type="entry name" value="TM_effector"/>
</dbReference>
<evidence type="ECO:0000256" key="2">
    <source>
        <dbReference type="ARBA" id="ARBA00022448"/>
    </source>
</evidence>
<keyword evidence="3" id="KW-1003">Cell membrane</keyword>
<evidence type="ECO:0000313" key="10">
    <source>
        <dbReference type="Proteomes" id="UP001596266"/>
    </source>
</evidence>
<dbReference type="EMBL" id="JBHSUA010000009">
    <property type="protein sequence ID" value="MFC6396044.1"/>
    <property type="molecule type" value="Genomic_DNA"/>
</dbReference>
<feature type="transmembrane region" description="Helical" evidence="7">
    <location>
        <begin position="222"/>
        <end position="242"/>
    </location>
</feature>
<feature type="transmembrane region" description="Helical" evidence="7">
    <location>
        <begin position="179"/>
        <end position="201"/>
    </location>
</feature>
<name>A0ABW1WXV5_9ACTN</name>
<keyword evidence="4 7" id="KW-0812">Transmembrane</keyword>
<feature type="transmembrane region" description="Helical" evidence="7">
    <location>
        <begin position="405"/>
        <end position="425"/>
    </location>
</feature>
<organism evidence="9 10">
    <name type="scientific">Luteococcus sanguinis</name>
    <dbReference type="NCBI Taxonomy" id="174038"/>
    <lineage>
        <taxon>Bacteria</taxon>
        <taxon>Bacillati</taxon>
        <taxon>Actinomycetota</taxon>
        <taxon>Actinomycetes</taxon>
        <taxon>Propionibacteriales</taxon>
        <taxon>Propionibacteriaceae</taxon>
        <taxon>Luteococcus</taxon>
    </lineage>
</organism>
<sequence>MPEPQKKSVLIDLAPFRASRPFTYMWIGALVTGIGNLLTSVAVGLHIYDLTGSTFMVSLVGVIALVPTMVAGLWGGGMVDRHDRRLVALGAAMLAWTSTLVIALLAWTGHETVWSLYLLSALNAVGAGLASSSRSAMVPSLVPADLLPAAGALNGMSMGIVLTTGPALAGLLVGRVGYAWTYSLDVLLFCGSFLGLWALPAMRPETTSEHKGLAAIKESARFIARSPVVAMSFVVDIIAMTFGNPRSLFPAVGAVAVGGGPLTAGILAAASAVGAIVCSGFSGRIVTWRRHGRAVNLAIIAYGAFAAGFGLVLLATITGRLPGGVGTLSHTNHGALWASIVMLVGMGASDNVSAIFRNTILLQAVPDSIRGRMQGIYIMVVTGGPRVGDAFVGVAALAAVWAPPLIGGLVIMAAIAALVRLVPAFHRYEAGAQTRLAD</sequence>
<keyword evidence="10" id="KW-1185">Reference proteome</keyword>